<name>A0A060QLV3_9PROT</name>
<feature type="transmembrane region" description="Helical" evidence="3">
    <location>
        <begin position="80"/>
        <end position="98"/>
    </location>
</feature>
<dbReference type="AlphaFoldDB" id="A0A060QLV3"/>
<accession>A0A060QLV3</accession>
<evidence type="ECO:0000256" key="3">
    <source>
        <dbReference type="SAM" id="Phobius"/>
    </source>
</evidence>
<comment type="similarity">
    <text evidence="1">Belongs to the ABC-2 integral membrane protein family.</text>
</comment>
<protein>
    <submittedName>
        <fullName evidence="4">O-antigen export system permease protein RfbD</fullName>
    </submittedName>
</protein>
<organism evidence="4 5">
    <name type="scientific">Asaia bogorensis</name>
    <dbReference type="NCBI Taxonomy" id="91915"/>
    <lineage>
        <taxon>Bacteria</taxon>
        <taxon>Pseudomonadati</taxon>
        <taxon>Pseudomonadota</taxon>
        <taxon>Alphaproteobacteria</taxon>
        <taxon>Acetobacterales</taxon>
        <taxon>Acetobacteraceae</taxon>
        <taxon>Asaia</taxon>
    </lineage>
</organism>
<dbReference type="Proteomes" id="UP000027583">
    <property type="component" value="Unassembled WGS sequence"/>
</dbReference>
<comment type="caution">
    <text evidence="4">The sequence shown here is derived from an EMBL/GenBank/DDBJ whole genome shotgun (WGS) entry which is preliminary data.</text>
</comment>
<feature type="transmembrane region" description="Helical" evidence="3">
    <location>
        <begin position="146"/>
        <end position="170"/>
    </location>
</feature>
<dbReference type="PANTHER" id="PTHR30413">
    <property type="entry name" value="INNER MEMBRANE TRANSPORT PERMEASE"/>
    <property type="match status" value="1"/>
</dbReference>
<proteinExistence type="inferred from homology"/>
<keyword evidence="3" id="KW-1133">Transmembrane helix</keyword>
<evidence type="ECO:0000256" key="2">
    <source>
        <dbReference type="ARBA" id="ARBA00022448"/>
    </source>
</evidence>
<dbReference type="RefSeq" id="WP_031241746.1">
    <property type="nucleotide sequence ID" value="NZ_CBLX010000027.1"/>
</dbReference>
<feature type="transmembrane region" description="Helical" evidence="3">
    <location>
        <begin position="39"/>
        <end position="60"/>
    </location>
</feature>
<evidence type="ECO:0000313" key="4">
    <source>
        <dbReference type="EMBL" id="CDG41091.1"/>
    </source>
</evidence>
<dbReference type="GO" id="GO:0015920">
    <property type="term" value="P:lipopolysaccharide transport"/>
    <property type="evidence" value="ECO:0007669"/>
    <property type="project" value="TreeGrafter"/>
</dbReference>
<keyword evidence="3" id="KW-0472">Membrane</keyword>
<keyword evidence="2" id="KW-0813">Transport</keyword>
<evidence type="ECO:0000313" key="5">
    <source>
        <dbReference type="Proteomes" id="UP000027583"/>
    </source>
</evidence>
<sequence>MSKSRYALAWNDIVSGLHMWRLGATLGWTDIRLRYRGSVLGPFWLTLSALVMIASMGVIYARLFHMVLRDYLPYLSLSMALWQVGIASLLTESCTCFVEAEGTIHAMKLPYTLHAIRLLVRNLIVFGHSIIVPIGVFVLYGVWPGIISVAALPGLVLWALNGYAACLLLGPFCARFRDITSVIGALMQIAFYVTPIIWQPAQLGPRGRYLVFNPFYDMMELVRGPILGHLPSLSVIAVSCCVSLVWCVLGFLTFVRTRERLAFWV</sequence>
<evidence type="ECO:0000256" key="1">
    <source>
        <dbReference type="ARBA" id="ARBA00007783"/>
    </source>
</evidence>
<reference evidence="4 5" key="1">
    <citation type="journal article" date="2014" name="Genome Biol. Evol.">
        <title>Acetic acid bacteria genomes reveal functional traits for adaptation to life in insect guts.</title>
        <authorList>
            <person name="Chouaia B."/>
            <person name="Gaiarsa S."/>
            <person name="Crotti E."/>
            <person name="Comandatore F."/>
            <person name="Degli Esposti M."/>
            <person name="Ricci I."/>
            <person name="Alma A."/>
            <person name="Favia G."/>
            <person name="Bandi C."/>
            <person name="Daffonchio D."/>
        </authorList>
    </citation>
    <scope>NUCLEOTIDE SEQUENCE [LARGE SCALE GENOMIC DNA]</scope>
    <source>
        <strain evidence="4 5">SF2.1</strain>
    </source>
</reference>
<dbReference type="eggNOG" id="COG1682">
    <property type="taxonomic scope" value="Bacteria"/>
</dbReference>
<reference evidence="4 5" key="2">
    <citation type="journal article" date="2014" name="PLoS ONE">
        <title>Evolution of mitochondria reconstructed from the energy metabolism of living bacteria.</title>
        <authorList>
            <person name="Degli Esposti M."/>
            <person name="Chouaia B."/>
            <person name="Comandatore F."/>
            <person name="Crotti E."/>
            <person name="Sassera D."/>
            <person name="Lievens P.M."/>
            <person name="Daffonchio D."/>
            <person name="Bandi C."/>
        </authorList>
    </citation>
    <scope>NUCLEOTIDE SEQUENCE [LARGE SCALE GENOMIC DNA]</scope>
    <source>
        <strain evidence="4 5">SF2.1</strain>
    </source>
</reference>
<keyword evidence="3" id="KW-0812">Transmembrane</keyword>
<dbReference type="PANTHER" id="PTHR30413:SF10">
    <property type="entry name" value="CAPSULE POLYSACCHARIDE EXPORT INNER-MEMBRANE PROTEIN CTRC"/>
    <property type="match status" value="1"/>
</dbReference>
<feature type="transmembrane region" description="Helical" evidence="3">
    <location>
        <begin position="119"/>
        <end position="140"/>
    </location>
</feature>
<dbReference type="EMBL" id="CBLX010000027">
    <property type="protein sequence ID" value="CDG41091.1"/>
    <property type="molecule type" value="Genomic_DNA"/>
</dbReference>
<gene>
    <name evidence="4" type="ORF">ASAP_3046</name>
</gene>
<feature type="transmembrane region" description="Helical" evidence="3">
    <location>
        <begin position="233"/>
        <end position="255"/>
    </location>
</feature>
<feature type="transmembrane region" description="Helical" evidence="3">
    <location>
        <begin position="182"/>
        <end position="201"/>
    </location>
</feature>